<evidence type="ECO:0000256" key="2">
    <source>
        <dbReference type="SAM" id="SignalP"/>
    </source>
</evidence>
<accession>A0A140KFG8</accession>
<feature type="region of interest" description="Disordered" evidence="1">
    <location>
        <begin position="100"/>
        <end position="121"/>
    </location>
</feature>
<feature type="chain" id="PRO_5007303073" evidence="2">
    <location>
        <begin position="28"/>
        <end position="121"/>
    </location>
</feature>
<evidence type="ECO:0000256" key="1">
    <source>
        <dbReference type="SAM" id="MobiDB-lite"/>
    </source>
</evidence>
<dbReference type="EMBL" id="LC131035">
    <property type="protein sequence ID" value="BAU68095.1"/>
    <property type="molecule type" value="mRNA"/>
</dbReference>
<evidence type="ECO:0000313" key="3">
    <source>
        <dbReference type="EMBL" id="BAU68095.1"/>
    </source>
</evidence>
<proteinExistence type="evidence at transcript level"/>
<keyword evidence="2" id="KW-0732">Signal</keyword>
<sequence>MADMRLVVLATILLTLILTGEIQRCSGQIHYKVPGWGPGGKRSSVLAGSNVLRKRHWRLDSQLEEVSTEKQHQLALLQHIAKSLAQRFVAPTLSDTETVRDQLTANQWREAEDNDRQTDWN</sequence>
<feature type="compositionally biased region" description="Basic and acidic residues" evidence="1">
    <location>
        <begin position="109"/>
        <end position="121"/>
    </location>
</feature>
<organism evidence="3">
    <name type="scientific">Patiria pectinifera</name>
    <name type="common">Starfish</name>
    <name type="synonym">Asterina pectinifera</name>
    <dbReference type="NCBI Taxonomy" id="7594"/>
    <lineage>
        <taxon>Eukaryota</taxon>
        <taxon>Metazoa</taxon>
        <taxon>Echinodermata</taxon>
        <taxon>Eleutherozoa</taxon>
        <taxon>Asterozoa</taxon>
        <taxon>Asteroidea</taxon>
        <taxon>Valvatacea</taxon>
        <taxon>Valvatida</taxon>
        <taxon>Asterinidae</taxon>
        <taxon>Patiria</taxon>
    </lineage>
</organism>
<name>A0A140KFG8_PATPE</name>
<protein>
    <submittedName>
        <fullName evidence="3">GnRH-like peptide</fullName>
    </submittedName>
</protein>
<reference evidence="3" key="1">
    <citation type="journal article" date="2016" name="Gen. Comp. Endocrinol.">
        <title>Starfish gonadotropic hormone: Relaxin-like gonad-stimulating peptides.</title>
        <authorList>
            <person name="Mita M."/>
        </authorList>
    </citation>
    <scope>NUCLEOTIDE SEQUENCE</scope>
    <source>
        <tissue evidence="3">Radial nerves</tissue>
    </source>
</reference>
<dbReference type="AlphaFoldDB" id="A0A140KFG8"/>
<feature type="signal peptide" evidence="2">
    <location>
        <begin position="1"/>
        <end position="27"/>
    </location>
</feature>